<feature type="compositionally biased region" description="Basic and acidic residues" evidence="2">
    <location>
        <begin position="478"/>
        <end position="487"/>
    </location>
</feature>
<reference evidence="5" key="1">
    <citation type="submission" date="2018-04" db="EMBL/GenBank/DDBJ databases">
        <title>Transcriptome assembly of Sipha flava.</title>
        <authorList>
            <person name="Scully E.D."/>
            <person name="Geib S.M."/>
            <person name="Palmer N.A."/>
            <person name="Koch K."/>
            <person name="Bradshaw J."/>
            <person name="Heng-Moss T."/>
            <person name="Sarath G."/>
        </authorList>
    </citation>
    <scope>NUCLEOTIDE SEQUENCE</scope>
</reference>
<evidence type="ECO:0000259" key="4">
    <source>
        <dbReference type="PROSITE" id="PS50994"/>
    </source>
</evidence>
<dbReference type="PROSITE" id="PS50158">
    <property type="entry name" value="ZF_CCHC"/>
    <property type="match status" value="1"/>
</dbReference>
<dbReference type="PANTHER" id="PTHR47331:SF5">
    <property type="entry name" value="RIBONUCLEASE H"/>
    <property type="match status" value="1"/>
</dbReference>
<dbReference type="InterPro" id="IPR040676">
    <property type="entry name" value="DUF5641"/>
</dbReference>
<dbReference type="InterPro" id="IPR001584">
    <property type="entry name" value="Integrase_cat-core"/>
</dbReference>
<dbReference type="InterPro" id="IPR036397">
    <property type="entry name" value="RNaseH_sf"/>
</dbReference>
<feature type="domain" description="Integrase catalytic" evidence="4">
    <location>
        <begin position="1476"/>
        <end position="1664"/>
    </location>
</feature>
<feature type="region of interest" description="Disordered" evidence="2">
    <location>
        <begin position="464"/>
        <end position="491"/>
    </location>
</feature>
<gene>
    <name evidence="5" type="ORF">g.182123</name>
</gene>
<dbReference type="PANTHER" id="PTHR47331">
    <property type="entry name" value="PHD-TYPE DOMAIN-CONTAINING PROTEIN"/>
    <property type="match status" value="1"/>
</dbReference>
<dbReference type="Gene3D" id="3.30.420.10">
    <property type="entry name" value="Ribonuclease H-like superfamily/Ribonuclease H"/>
    <property type="match status" value="1"/>
</dbReference>
<feature type="domain" description="CCHC-type" evidence="3">
    <location>
        <begin position="431"/>
        <end position="446"/>
    </location>
</feature>
<dbReference type="InterPro" id="IPR005312">
    <property type="entry name" value="DUF1759"/>
</dbReference>
<dbReference type="Pfam" id="PF03564">
    <property type="entry name" value="DUF1759"/>
    <property type="match status" value="1"/>
</dbReference>
<protein>
    <submittedName>
        <fullName evidence="5">Uncharacterized protein</fullName>
    </submittedName>
</protein>
<dbReference type="SUPFAM" id="SSF56672">
    <property type="entry name" value="DNA/RNA polymerases"/>
    <property type="match status" value="1"/>
</dbReference>
<sequence>MMTERADIERVNRVKRKALLKCNNCFNRVKAIHAIALRCVENAELYAQLSVLLDDVDDICNVFKAENETYIDCLVDLELESEYSEDPIIEMYELISFSKAVLNNHEYPRRVMSVHGGSQRSLHSTVINTHNTQPVADDDVCGPARNVIVDAYADNSGPSENSAPITVDRSKSVRLPEIPLPSFHGDIFKWLSFRDRFVAMVDQRQNLTDIEKFYYLTGCLKGIALDAIGGIPVAGDNYQLAWSTLKSRFDRPRLVAASLIENLLTAPKASTETLVDLNKFLMIFDEGVAVLETMKLPNLGDFILFILASRCLPQYSVKLFEAQLSTGFPSVKELLTFVKSRINVLECVPRDNSQKCTNPSATKSFPSNGFKGGFTHTKRFQKTSLVAHTTAPKLPGSCLVCSGSHSVINCRKFLGWSADVRHKWVRDHKMCFRCIRSGHWAQDCKSPTPCDQCPRRHHPLLHPADSSGLVRHGQHASNDQHPDDTPDVRTSLVGQGSGNSVLLGTTLVHILDCGGVLHTVRALVDSASQISAITSDCSSRLGLRMTRWTTPVSGLAGAPVPNVKGRVNCHVQPRFAVEPIFKFEAWVFPSITVEMPGHPISRHIVEKYKNLALADPLFAVPDKIDLLLGADIFARILDGKRVSVGDSFPVAFGSVFGWIIIGPVPQVNHSTNISCPISLITSVEGLMDKFWQIEEPETAPEDFTHDGQSETIFRDNFRRHENGRFSVPLLFRLPVTEDAFRGSYEVALKRFNSLERKLSADNRLREAYIKFMTEYLTLGHMSPAKSLGTYFIPHHAVYKSFEVETKLRVVFDASAQSFSGTSLNQYLLSGPKLQRDVIDVLTLFRLSRYAFTTDITKMYRQIEVIPGHRCFQHILWRPSPTEELKVFELNTVTYGVNCSPFLALRVLKHIAENDCHDFPAVRESLLFSTYVDDICVGADSVEAAVALQNDLRTVLSRAGMSLKKWASNSEAVLDNVSFDERVTKSLTFNHSEDVGIKVLGLNWSHRDDTFQYLMQSVDLITSKRGMLSLIARIFDPLGLLSPVIFYAKYIMQQVWQSNVDWDDPLPPELSELWRKFVVDLPALQQLKISRFVGTQVGSQCYVCGFCDASERGYAAVVYLKIIDEFGQSVVSLLGAKSKLAPLKATTIPRLELCAAVLLARWLARLTLTLKRRVHVVDIYAWSDSTTVLNWLKVPHENFKIFVSNRIYKIKTLLPKCHWNYIPSAKNPADCVSRGIFPSELIINKLYWEGPELLHLLSNEWQSAVPDVDAGNLPETKLLLSATLTTAAQLPAPEWYHRFSTYVHLLRVVARMYRFFNNCRRRSVSRGSFLSRDELDQAAVVIAKYSQRIAFEKLFHELSHKLPITTKPIARLRPFINDLGLICVGGRLSNAQVSAGQKHPVLLAKGSHFSLLLIRHWHDLTGHGGPRIIMSLITRQYWILSINTLIRTVISKCVICIRLTAMNPQPVMADLPASRVSECHPFSRVGIDFAGPMQMTEHRLRKARQYKVYIAVFVCFIVKAVHLEYVSDLSTDAFVAALHRFVARRGLPTDIYTDCGTNFIGASNQFRELLNDPACQDRIVASTHCSWHFNPPGAPHFGGLWEAAVRSAKRLMIRIMGEHTFTLEEFTTMLCRVEAILNSRPIVPLSSDPAEYDCLTPGHFLIGRPLLSLPDKEIPYTSRPLVQRWKLINQTVQSFWRRWRDEYLNTLQIRSRWVVDASNIAVDDLVVIKDPQTPPLKWHMARVQEVMPGADGVVRVVRLRTATGVLTRPIVKVVKLST</sequence>
<dbReference type="Pfam" id="PF17921">
    <property type="entry name" value="Integrase_H2C2"/>
    <property type="match status" value="1"/>
</dbReference>
<evidence type="ECO:0000313" key="5">
    <source>
        <dbReference type="EMBL" id="MBY80572.1"/>
    </source>
</evidence>
<dbReference type="PROSITE" id="PS50994">
    <property type="entry name" value="INTEGRASE"/>
    <property type="match status" value="1"/>
</dbReference>
<name>A0A2S2QTX5_9HEMI</name>
<dbReference type="GO" id="GO:0071897">
    <property type="term" value="P:DNA biosynthetic process"/>
    <property type="evidence" value="ECO:0007669"/>
    <property type="project" value="UniProtKB-ARBA"/>
</dbReference>
<dbReference type="InterPro" id="IPR043502">
    <property type="entry name" value="DNA/RNA_pol_sf"/>
</dbReference>
<evidence type="ECO:0000259" key="3">
    <source>
        <dbReference type="PROSITE" id="PS50158"/>
    </source>
</evidence>
<keyword evidence="1" id="KW-0863">Zinc-finger</keyword>
<evidence type="ECO:0000256" key="2">
    <source>
        <dbReference type="SAM" id="MobiDB-lite"/>
    </source>
</evidence>
<accession>A0A2S2QTX5</accession>
<evidence type="ECO:0000256" key="1">
    <source>
        <dbReference type="PROSITE-ProRule" id="PRU00047"/>
    </source>
</evidence>
<keyword evidence="1" id="KW-0479">Metal-binding</keyword>
<dbReference type="EMBL" id="GGMS01011369">
    <property type="protein sequence ID" value="MBY80572.1"/>
    <property type="molecule type" value="Transcribed_RNA"/>
</dbReference>
<organism evidence="5">
    <name type="scientific">Sipha flava</name>
    <name type="common">yellow sugarcane aphid</name>
    <dbReference type="NCBI Taxonomy" id="143950"/>
    <lineage>
        <taxon>Eukaryota</taxon>
        <taxon>Metazoa</taxon>
        <taxon>Ecdysozoa</taxon>
        <taxon>Arthropoda</taxon>
        <taxon>Hexapoda</taxon>
        <taxon>Insecta</taxon>
        <taxon>Pterygota</taxon>
        <taxon>Neoptera</taxon>
        <taxon>Paraneoptera</taxon>
        <taxon>Hemiptera</taxon>
        <taxon>Sternorrhyncha</taxon>
        <taxon>Aphidomorpha</taxon>
        <taxon>Aphidoidea</taxon>
        <taxon>Aphididae</taxon>
        <taxon>Sipha</taxon>
    </lineage>
</organism>
<dbReference type="InterPro" id="IPR001878">
    <property type="entry name" value="Znf_CCHC"/>
</dbReference>
<dbReference type="GO" id="GO:0042575">
    <property type="term" value="C:DNA polymerase complex"/>
    <property type="evidence" value="ECO:0007669"/>
    <property type="project" value="UniProtKB-ARBA"/>
</dbReference>
<dbReference type="OrthoDB" id="6616139at2759"/>
<dbReference type="GO" id="GO:0003676">
    <property type="term" value="F:nucleic acid binding"/>
    <property type="evidence" value="ECO:0007669"/>
    <property type="project" value="InterPro"/>
</dbReference>
<dbReference type="InterPro" id="IPR012337">
    <property type="entry name" value="RNaseH-like_sf"/>
</dbReference>
<dbReference type="InterPro" id="IPR041588">
    <property type="entry name" value="Integrase_H2C2"/>
</dbReference>
<dbReference type="Pfam" id="PF18701">
    <property type="entry name" value="DUF5641"/>
    <property type="match status" value="1"/>
</dbReference>
<keyword evidence="1" id="KW-0862">Zinc</keyword>
<dbReference type="InterPro" id="IPR008042">
    <property type="entry name" value="Retrotrans_Pao"/>
</dbReference>
<dbReference type="GO" id="GO:0015074">
    <property type="term" value="P:DNA integration"/>
    <property type="evidence" value="ECO:0007669"/>
    <property type="project" value="InterPro"/>
</dbReference>
<proteinExistence type="predicted"/>
<dbReference type="Pfam" id="PF05380">
    <property type="entry name" value="Peptidase_A17"/>
    <property type="match status" value="1"/>
</dbReference>
<dbReference type="SUPFAM" id="SSF53098">
    <property type="entry name" value="Ribonuclease H-like"/>
    <property type="match status" value="1"/>
</dbReference>
<dbReference type="GO" id="GO:0008270">
    <property type="term" value="F:zinc ion binding"/>
    <property type="evidence" value="ECO:0007669"/>
    <property type="project" value="UniProtKB-KW"/>
</dbReference>